<comment type="caution">
    <text evidence="1">The sequence shown here is derived from an EMBL/GenBank/DDBJ whole genome shotgun (WGS) entry which is preliminary data.</text>
</comment>
<sequence length="68" mass="7811">MDAWLHTRLEGGHRAPGFGEPLGKLDFELCDLMRYGCHTGHDVTRQQTQSELVRVMKNDRVVDCQAKR</sequence>
<dbReference type="Proteomes" id="UP001501638">
    <property type="component" value="Unassembled WGS sequence"/>
</dbReference>
<evidence type="ECO:0000313" key="1">
    <source>
        <dbReference type="EMBL" id="GAA2432233.1"/>
    </source>
</evidence>
<organism evidence="1 2">
    <name type="scientific">Streptomyces macrosporus</name>
    <dbReference type="NCBI Taxonomy" id="44032"/>
    <lineage>
        <taxon>Bacteria</taxon>
        <taxon>Bacillati</taxon>
        <taxon>Actinomycetota</taxon>
        <taxon>Actinomycetes</taxon>
        <taxon>Kitasatosporales</taxon>
        <taxon>Streptomycetaceae</taxon>
        <taxon>Streptomyces</taxon>
    </lineage>
</organism>
<dbReference type="EMBL" id="BAAASZ010000011">
    <property type="protein sequence ID" value="GAA2432233.1"/>
    <property type="molecule type" value="Genomic_DNA"/>
</dbReference>
<name>A0ABP5WP51_9ACTN</name>
<keyword evidence="2" id="KW-1185">Reference proteome</keyword>
<protein>
    <submittedName>
        <fullName evidence="1">Uncharacterized protein</fullName>
    </submittedName>
</protein>
<gene>
    <name evidence="1" type="ORF">GCM10010405_13950</name>
</gene>
<accession>A0ABP5WP51</accession>
<evidence type="ECO:0000313" key="2">
    <source>
        <dbReference type="Proteomes" id="UP001501638"/>
    </source>
</evidence>
<proteinExistence type="predicted"/>
<reference evidence="2" key="1">
    <citation type="journal article" date="2019" name="Int. J. Syst. Evol. Microbiol.">
        <title>The Global Catalogue of Microorganisms (GCM) 10K type strain sequencing project: providing services to taxonomists for standard genome sequencing and annotation.</title>
        <authorList>
            <consortium name="The Broad Institute Genomics Platform"/>
            <consortium name="The Broad Institute Genome Sequencing Center for Infectious Disease"/>
            <person name="Wu L."/>
            <person name="Ma J."/>
        </authorList>
    </citation>
    <scope>NUCLEOTIDE SEQUENCE [LARGE SCALE GENOMIC DNA]</scope>
    <source>
        <strain evidence="2">JCM 6305</strain>
    </source>
</reference>